<gene>
    <name evidence="6" type="ORF">GCM10022242_30520</name>
</gene>
<keyword evidence="7" id="KW-1185">Reference proteome</keyword>
<dbReference type="RefSeq" id="WP_344776967.1">
    <property type="nucleotide sequence ID" value="NZ_BAABAH010000012.1"/>
</dbReference>
<feature type="region of interest" description="Disordered" evidence="4">
    <location>
        <begin position="1"/>
        <end position="23"/>
    </location>
</feature>
<evidence type="ECO:0000256" key="1">
    <source>
        <dbReference type="ARBA" id="ARBA00023015"/>
    </source>
</evidence>
<dbReference type="PANTHER" id="PTHR44688:SF16">
    <property type="entry name" value="DNA-BINDING TRANSCRIPTIONAL ACTIVATOR DEVR_DOSR"/>
    <property type="match status" value="1"/>
</dbReference>
<keyword evidence="3" id="KW-0804">Transcription</keyword>
<protein>
    <recommendedName>
        <fullName evidence="5">HTH luxR-type domain-containing protein</fullName>
    </recommendedName>
</protein>
<evidence type="ECO:0000313" key="6">
    <source>
        <dbReference type="EMBL" id="GAA3827178.1"/>
    </source>
</evidence>
<dbReference type="CDD" id="cd06170">
    <property type="entry name" value="LuxR_C_like"/>
    <property type="match status" value="1"/>
</dbReference>
<accession>A0ABP7IU49</accession>
<evidence type="ECO:0000256" key="4">
    <source>
        <dbReference type="SAM" id="MobiDB-lite"/>
    </source>
</evidence>
<dbReference type="PROSITE" id="PS50043">
    <property type="entry name" value="HTH_LUXR_2"/>
    <property type="match status" value="1"/>
</dbReference>
<evidence type="ECO:0000256" key="2">
    <source>
        <dbReference type="ARBA" id="ARBA00023125"/>
    </source>
</evidence>
<evidence type="ECO:0000259" key="5">
    <source>
        <dbReference type="PROSITE" id="PS50043"/>
    </source>
</evidence>
<dbReference type="SMART" id="SM00421">
    <property type="entry name" value="HTH_LUXR"/>
    <property type="match status" value="1"/>
</dbReference>
<dbReference type="Gene3D" id="1.10.10.10">
    <property type="entry name" value="Winged helix-like DNA-binding domain superfamily/Winged helix DNA-binding domain"/>
    <property type="match status" value="1"/>
</dbReference>
<dbReference type="PRINTS" id="PR00038">
    <property type="entry name" value="HTHLUXR"/>
</dbReference>
<keyword evidence="1" id="KW-0805">Transcription regulation</keyword>
<evidence type="ECO:0000256" key="3">
    <source>
        <dbReference type="ARBA" id="ARBA00023163"/>
    </source>
</evidence>
<reference evidence="7" key="1">
    <citation type="journal article" date="2019" name="Int. J. Syst. Evol. Microbiol.">
        <title>The Global Catalogue of Microorganisms (GCM) 10K type strain sequencing project: providing services to taxonomists for standard genome sequencing and annotation.</title>
        <authorList>
            <consortium name="The Broad Institute Genomics Platform"/>
            <consortium name="The Broad Institute Genome Sequencing Center for Infectious Disease"/>
            <person name="Wu L."/>
            <person name="Ma J."/>
        </authorList>
    </citation>
    <scope>NUCLEOTIDE SEQUENCE [LARGE SCALE GENOMIC DNA]</scope>
    <source>
        <strain evidence="7">JCM 16953</strain>
    </source>
</reference>
<feature type="domain" description="HTH luxR-type" evidence="5">
    <location>
        <begin position="21"/>
        <end position="86"/>
    </location>
</feature>
<dbReference type="InterPro" id="IPR000792">
    <property type="entry name" value="Tscrpt_reg_LuxR_C"/>
</dbReference>
<dbReference type="PANTHER" id="PTHR44688">
    <property type="entry name" value="DNA-BINDING TRANSCRIPTIONAL ACTIVATOR DEVR_DOSR"/>
    <property type="match status" value="1"/>
</dbReference>
<dbReference type="InterPro" id="IPR036388">
    <property type="entry name" value="WH-like_DNA-bd_sf"/>
</dbReference>
<organism evidence="6 7">
    <name type="scientific">Nocardioides panacisoli</name>
    <dbReference type="NCBI Taxonomy" id="627624"/>
    <lineage>
        <taxon>Bacteria</taxon>
        <taxon>Bacillati</taxon>
        <taxon>Actinomycetota</taxon>
        <taxon>Actinomycetes</taxon>
        <taxon>Propionibacteriales</taxon>
        <taxon>Nocardioidaceae</taxon>
        <taxon>Nocardioides</taxon>
    </lineage>
</organism>
<dbReference type="Proteomes" id="UP001501821">
    <property type="component" value="Unassembled WGS sequence"/>
</dbReference>
<dbReference type="Pfam" id="PF00196">
    <property type="entry name" value="GerE"/>
    <property type="match status" value="1"/>
</dbReference>
<dbReference type="InterPro" id="IPR016032">
    <property type="entry name" value="Sig_transdc_resp-reg_C-effctor"/>
</dbReference>
<dbReference type="EMBL" id="BAABAH010000012">
    <property type="protein sequence ID" value="GAA3827178.1"/>
    <property type="molecule type" value="Genomic_DNA"/>
</dbReference>
<dbReference type="SUPFAM" id="SSF46894">
    <property type="entry name" value="C-terminal effector domain of the bipartite response regulators"/>
    <property type="match status" value="1"/>
</dbReference>
<name>A0ABP7IU49_9ACTN</name>
<comment type="caution">
    <text evidence="6">The sequence shown here is derived from an EMBL/GenBank/DDBJ whole genome shotgun (WGS) entry which is preliminary data.</text>
</comment>
<dbReference type="PROSITE" id="PS00622">
    <property type="entry name" value="HTH_LUXR_1"/>
    <property type="match status" value="1"/>
</dbReference>
<sequence length="113" mass="12355">MSTATATPLAPAPVAPVAPIAPRRGPRLTRREVDVLTLLALGRSNAEIAEELFVSVSTVKSHVRRLLTKLNRRDRLQLVVLAYTSGFMGERTAQRDRCSCRTNHPAQGLRALA</sequence>
<proteinExistence type="predicted"/>
<keyword evidence="2" id="KW-0238">DNA-binding</keyword>
<evidence type="ECO:0000313" key="7">
    <source>
        <dbReference type="Proteomes" id="UP001501821"/>
    </source>
</evidence>